<proteinExistence type="predicted"/>
<dbReference type="Pfam" id="PF01551">
    <property type="entry name" value="Peptidase_M23"/>
    <property type="match status" value="1"/>
</dbReference>
<dbReference type="OrthoDB" id="9809144at2"/>
<dbReference type="Gene3D" id="2.70.70.10">
    <property type="entry name" value="Glucose Permease (Domain IIA)"/>
    <property type="match status" value="1"/>
</dbReference>
<dbReference type="SUPFAM" id="SSF51261">
    <property type="entry name" value="Duplicated hybrid motif"/>
    <property type="match status" value="1"/>
</dbReference>
<dbReference type="RefSeq" id="WP_007003854.1">
    <property type="nucleotide sequence ID" value="NZ_GG770778.1"/>
</dbReference>
<organism evidence="8 9">
    <name type="scientific">Pseudoroseomonas cervicalis ATCC 49957</name>
    <dbReference type="NCBI Taxonomy" id="525371"/>
    <lineage>
        <taxon>Bacteria</taxon>
        <taxon>Pseudomonadati</taxon>
        <taxon>Pseudomonadota</taxon>
        <taxon>Alphaproteobacteria</taxon>
        <taxon>Acetobacterales</taxon>
        <taxon>Roseomonadaceae</taxon>
        <taxon>Roseomonas</taxon>
    </lineage>
</organism>
<dbReference type="CDD" id="cd12797">
    <property type="entry name" value="M23_peptidase"/>
    <property type="match status" value="1"/>
</dbReference>
<keyword evidence="5" id="KW-0862">Zinc</keyword>
<keyword evidence="2" id="KW-0645">Protease</keyword>
<dbReference type="GO" id="GO:0046872">
    <property type="term" value="F:metal ion binding"/>
    <property type="evidence" value="ECO:0007669"/>
    <property type="project" value="UniProtKB-KW"/>
</dbReference>
<evidence type="ECO:0000256" key="1">
    <source>
        <dbReference type="ARBA" id="ARBA00001947"/>
    </source>
</evidence>
<dbReference type="PANTHER" id="PTHR21666:SF288">
    <property type="entry name" value="CELL DIVISION PROTEIN YTFB"/>
    <property type="match status" value="1"/>
</dbReference>
<dbReference type="AlphaFoldDB" id="D5RI85"/>
<evidence type="ECO:0000256" key="2">
    <source>
        <dbReference type="ARBA" id="ARBA00022670"/>
    </source>
</evidence>
<keyword evidence="9" id="KW-1185">Reference proteome</keyword>
<evidence type="ECO:0000313" key="9">
    <source>
        <dbReference type="Proteomes" id="UP000005324"/>
    </source>
</evidence>
<evidence type="ECO:0000256" key="5">
    <source>
        <dbReference type="ARBA" id="ARBA00022833"/>
    </source>
</evidence>
<accession>D5RI85</accession>
<evidence type="ECO:0000256" key="4">
    <source>
        <dbReference type="ARBA" id="ARBA00022801"/>
    </source>
</evidence>
<keyword evidence="3" id="KW-0479">Metal-binding</keyword>
<keyword evidence="4" id="KW-0378">Hydrolase</keyword>
<dbReference type="PANTHER" id="PTHR21666">
    <property type="entry name" value="PEPTIDASE-RELATED"/>
    <property type="match status" value="1"/>
</dbReference>
<protein>
    <submittedName>
        <fullName evidence="8">Peptidase, M23 family</fullName>
    </submittedName>
</protein>
<comment type="cofactor">
    <cofactor evidence="1">
        <name>Zn(2+)</name>
        <dbReference type="ChEBI" id="CHEBI:29105"/>
    </cofactor>
</comment>
<dbReference type="GO" id="GO:0004222">
    <property type="term" value="F:metalloendopeptidase activity"/>
    <property type="evidence" value="ECO:0007669"/>
    <property type="project" value="TreeGrafter"/>
</dbReference>
<evidence type="ECO:0000256" key="3">
    <source>
        <dbReference type="ARBA" id="ARBA00022723"/>
    </source>
</evidence>
<dbReference type="InterPro" id="IPR050570">
    <property type="entry name" value="Cell_wall_metabolism_enzyme"/>
</dbReference>
<dbReference type="InterPro" id="IPR011055">
    <property type="entry name" value="Dup_hybrid_motif"/>
</dbReference>
<sequence>RVTRDFGDNGAGGPARGLTYAAPPQARVVSPCGGSIAFSGPFRSYGQLLIVDCGRGYHFVLAGLDRLDTETGARVLAGEPVGQLGAGEENGRATLYVELRRNGQPVDPKGWFRSRG</sequence>
<evidence type="ECO:0000313" key="8">
    <source>
        <dbReference type="EMBL" id="EFH12985.1"/>
    </source>
</evidence>
<reference evidence="8 9" key="1">
    <citation type="submission" date="2010-04" db="EMBL/GenBank/DDBJ databases">
        <authorList>
            <person name="Qin X."/>
            <person name="Bachman B."/>
            <person name="Battles P."/>
            <person name="Bell A."/>
            <person name="Bess C."/>
            <person name="Bickham C."/>
            <person name="Chaboub L."/>
            <person name="Chen D."/>
            <person name="Coyle M."/>
            <person name="Deiros D.R."/>
            <person name="Dinh H."/>
            <person name="Forbes L."/>
            <person name="Fowler G."/>
            <person name="Francisco L."/>
            <person name="Fu Q."/>
            <person name="Gubbala S."/>
            <person name="Hale W."/>
            <person name="Han Y."/>
            <person name="Hemphill L."/>
            <person name="Highlander S.K."/>
            <person name="Hirani K."/>
            <person name="Hogues M."/>
            <person name="Jackson L."/>
            <person name="Jakkamsetti A."/>
            <person name="Javaid M."/>
            <person name="Jiang H."/>
            <person name="Korchina V."/>
            <person name="Kovar C."/>
            <person name="Lara F."/>
            <person name="Lee S."/>
            <person name="Mata R."/>
            <person name="Mathew T."/>
            <person name="Moen C."/>
            <person name="Morales K."/>
            <person name="Munidasa M."/>
            <person name="Nazareth L."/>
            <person name="Ngo R."/>
            <person name="Nguyen L."/>
            <person name="Okwuonu G."/>
            <person name="Ongeri F."/>
            <person name="Patil S."/>
            <person name="Petrosino J."/>
            <person name="Pham C."/>
            <person name="Pham P."/>
            <person name="Pu L.-L."/>
            <person name="Puazo M."/>
            <person name="Raj R."/>
            <person name="Reid J."/>
            <person name="Rouhana J."/>
            <person name="Saada N."/>
            <person name="Shang Y."/>
            <person name="Simmons D."/>
            <person name="Thornton R."/>
            <person name="Warren J."/>
            <person name="Weissenberger G."/>
            <person name="Zhang J."/>
            <person name="Zhang L."/>
            <person name="Zhou C."/>
            <person name="Zhu D."/>
            <person name="Muzny D."/>
            <person name="Worley K."/>
            <person name="Gibbs R."/>
        </authorList>
    </citation>
    <scope>NUCLEOTIDE SEQUENCE [LARGE SCALE GENOMIC DNA]</scope>
    <source>
        <strain evidence="8 9">ATCC 49957</strain>
    </source>
</reference>
<feature type="domain" description="M23ase beta-sheet core" evidence="7">
    <location>
        <begin position="15"/>
        <end position="108"/>
    </location>
</feature>
<evidence type="ECO:0000256" key="6">
    <source>
        <dbReference type="ARBA" id="ARBA00023049"/>
    </source>
</evidence>
<name>D5RI85_9PROT</name>
<feature type="non-terminal residue" evidence="8">
    <location>
        <position position="1"/>
    </location>
</feature>
<dbReference type="Proteomes" id="UP000005324">
    <property type="component" value="Unassembled WGS sequence"/>
</dbReference>
<dbReference type="InterPro" id="IPR016047">
    <property type="entry name" value="M23ase_b-sheet_dom"/>
</dbReference>
<comment type="caution">
    <text evidence="8">The sequence shown here is derived from an EMBL/GenBank/DDBJ whole genome shotgun (WGS) entry which is preliminary data.</text>
</comment>
<dbReference type="HOGENOM" id="CLU_2102218_0_0_5"/>
<dbReference type="EMBL" id="ADVL01000135">
    <property type="protein sequence ID" value="EFH12985.1"/>
    <property type="molecule type" value="Genomic_DNA"/>
</dbReference>
<gene>
    <name evidence="8" type="ORF">HMPREF0731_0795</name>
</gene>
<keyword evidence="6" id="KW-0482">Metalloprotease</keyword>
<dbReference type="GO" id="GO:0006508">
    <property type="term" value="P:proteolysis"/>
    <property type="evidence" value="ECO:0007669"/>
    <property type="project" value="UniProtKB-KW"/>
</dbReference>
<evidence type="ECO:0000259" key="7">
    <source>
        <dbReference type="Pfam" id="PF01551"/>
    </source>
</evidence>